<keyword evidence="3" id="KW-0274">FAD</keyword>
<keyword evidence="2" id="KW-0285">Flavoprotein</keyword>
<evidence type="ECO:0000256" key="4">
    <source>
        <dbReference type="ARBA" id="ARBA00023002"/>
    </source>
</evidence>
<dbReference type="PANTHER" id="PTHR42973:SF17">
    <property type="entry name" value="OXIDASE, PUTATIVE (AFU_ORTHOLOGUE AFUA_6G14340)-RELATED"/>
    <property type="match status" value="1"/>
</dbReference>
<dbReference type="Proteomes" id="UP001149163">
    <property type="component" value="Unassembled WGS sequence"/>
</dbReference>
<dbReference type="Gene3D" id="3.30.465.10">
    <property type="match status" value="1"/>
</dbReference>
<dbReference type="PROSITE" id="PS51387">
    <property type="entry name" value="FAD_PCMH"/>
    <property type="match status" value="1"/>
</dbReference>
<name>A0A9W9LT93_9EURO</name>
<reference evidence="6" key="2">
    <citation type="journal article" date="2023" name="IMA Fungus">
        <title>Comparative genomic study of the Penicillium genus elucidates a diverse pangenome and 15 lateral gene transfer events.</title>
        <authorList>
            <person name="Petersen C."/>
            <person name="Sorensen T."/>
            <person name="Nielsen M.R."/>
            <person name="Sondergaard T.E."/>
            <person name="Sorensen J.L."/>
            <person name="Fitzpatrick D.A."/>
            <person name="Frisvad J.C."/>
            <person name="Nielsen K.L."/>
        </authorList>
    </citation>
    <scope>NUCLEOTIDE SEQUENCE</scope>
    <source>
        <strain evidence="6">IBT 26290</strain>
    </source>
</reference>
<dbReference type="SUPFAM" id="SSF56176">
    <property type="entry name" value="FAD-binding/transporter-associated domain-like"/>
    <property type="match status" value="1"/>
</dbReference>
<gene>
    <name evidence="6" type="ORF">N7482_001097</name>
</gene>
<evidence type="ECO:0000256" key="2">
    <source>
        <dbReference type="ARBA" id="ARBA00022630"/>
    </source>
</evidence>
<sequence>MGNTHSIAGHECFLAAVGHNPSLVVFQGDAFFQFRMPPIYNLDRPVTPIAVTFPETSEQVAKIVTCAASNNYKVQARSGGHSYGNYGLGGADGAVVVDLKKLQDFSIDPVTHVATVGSGTLLGDLHSRLLNAGGRAVAHGACLDVGTGGHFTIGGLGTMSREWGMALDHIREAEVVLANGTIVHATHIQNPDVLFAIQGAAASFGIVTKFKLHTHPAPTQAVQYSYTFNMGSTAEKARFFKDWQRFIYAKNLTRRVSSELMLSEMGILLSGMFFGSHDEWKQFGLEKHFPPTAGGNVVVLTDWLGMIASKSEDLIRQIVGGIPCSFYSKSMSFTDMISDAGVDSFFKYLNIATKGTPVWFIIFDLEAGATNDVPMNATAYAHRDAIMWMQSYAVNLLGPISQTTKGFLNGINSVISDTHPGASFGAYPGYVDPLLQHAQEAYWGSNLPRLQQIKAAIDPKDVFHNPQSVQVTLKHS</sequence>
<organism evidence="6 7">
    <name type="scientific">Penicillium canariense</name>
    <dbReference type="NCBI Taxonomy" id="189055"/>
    <lineage>
        <taxon>Eukaryota</taxon>
        <taxon>Fungi</taxon>
        <taxon>Dikarya</taxon>
        <taxon>Ascomycota</taxon>
        <taxon>Pezizomycotina</taxon>
        <taxon>Eurotiomycetes</taxon>
        <taxon>Eurotiomycetidae</taxon>
        <taxon>Eurotiales</taxon>
        <taxon>Aspergillaceae</taxon>
        <taxon>Penicillium</taxon>
    </lineage>
</organism>
<dbReference type="OrthoDB" id="407275at2759"/>
<dbReference type="GeneID" id="81422398"/>
<dbReference type="Pfam" id="PF01565">
    <property type="entry name" value="FAD_binding_4"/>
    <property type="match status" value="1"/>
</dbReference>
<comment type="caution">
    <text evidence="6">The sequence shown here is derived from an EMBL/GenBank/DDBJ whole genome shotgun (WGS) entry which is preliminary data.</text>
</comment>
<dbReference type="InterPro" id="IPR016169">
    <property type="entry name" value="FAD-bd_PCMH_sub2"/>
</dbReference>
<evidence type="ECO:0000313" key="7">
    <source>
        <dbReference type="Proteomes" id="UP001149163"/>
    </source>
</evidence>
<dbReference type="InterPro" id="IPR012951">
    <property type="entry name" value="BBE"/>
</dbReference>
<dbReference type="AlphaFoldDB" id="A0A9W9LT93"/>
<keyword evidence="4" id="KW-0560">Oxidoreductase</keyword>
<proteinExistence type="inferred from homology"/>
<dbReference type="InterPro" id="IPR006094">
    <property type="entry name" value="Oxid_FAD_bind_N"/>
</dbReference>
<evidence type="ECO:0000313" key="6">
    <source>
        <dbReference type="EMBL" id="KAJ5175220.1"/>
    </source>
</evidence>
<accession>A0A9W9LT93</accession>
<evidence type="ECO:0000256" key="1">
    <source>
        <dbReference type="ARBA" id="ARBA00005466"/>
    </source>
</evidence>
<evidence type="ECO:0000259" key="5">
    <source>
        <dbReference type="PROSITE" id="PS51387"/>
    </source>
</evidence>
<dbReference type="InterPro" id="IPR036318">
    <property type="entry name" value="FAD-bd_PCMH-like_sf"/>
</dbReference>
<dbReference type="EMBL" id="JAPQKN010000001">
    <property type="protein sequence ID" value="KAJ5175220.1"/>
    <property type="molecule type" value="Genomic_DNA"/>
</dbReference>
<dbReference type="GO" id="GO:0071949">
    <property type="term" value="F:FAD binding"/>
    <property type="evidence" value="ECO:0007669"/>
    <property type="project" value="InterPro"/>
</dbReference>
<feature type="domain" description="FAD-binding PCMH-type" evidence="5">
    <location>
        <begin position="44"/>
        <end position="217"/>
    </location>
</feature>
<dbReference type="InterPro" id="IPR016166">
    <property type="entry name" value="FAD-bd_PCMH"/>
</dbReference>
<dbReference type="Pfam" id="PF08031">
    <property type="entry name" value="BBE"/>
    <property type="match status" value="1"/>
</dbReference>
<reference evidence="6" key="1">
    <citation type="submission" date="2022-11" db="EMBL/GenBank/DDBJ databases">
        <authorList>
            <person name="Petersen C."/>
        </authorList>
    </citation>
    <scope>NUCLEOTIDE SEQUENCE</scope>
    <source>
        <strain evidence="6">IBT 26290</strain>
    </source>
</reference>
<protein>
    <recommendedName>
        <fullName evidence="5">FAD-binding PCMH-type domain-containing protein</fullName>
    </recommendedName>
</protein>
<dbReference type="GO" id="GO:0016491">
    <property type="term" value="F:oxidoreductase activity"/>
    <property type="evidence" value="ECO:0007669"/>
    <property type="project" value="UniProtKB-KW"/>
</dbReference>
<keyword evidence="7" id="KW-1185">Reference proteome</keyword>
<evidence type="ECO:0000256" key="3">
    <source>
        <dbReference type="ARBA" id="ARBA00022827"/>
    </source>
</evidence>
<dbReference type="RefSeq" id="XP_056546828.1">
    <property type="nucleotide sequence ID" value="XM_056683222.1"/>
</dbReference>
<dbReference type="InterPro" id="IPR050416">
    <property type="entry name" value="FAD-linked_Oxidoreductase"/>
</dbReference>
<comment type="similarity">
    <text evidence="1">Belongs to the oxygen-dependent FAD-linked oxidoreductase family.</text>
</comment>
<dbReference type="PANTHER" id="PTHR42973">
    <property type="entry name" value="BINDING OXIDOREDUCTASE, PUTATIVE (AFU_ORTHOLOGUE AFUA_1G17690)-RELATED"/>
    <property type="match status" value="1"/>
</dbReference>
<dbReference type="Gene3D" id="3.40.462.20">
    <property type="match status" value="1"/>
</dbReference>